<dbReference type="AlphaFoldDB" id="A0A7Y3RNU0"/>
<dbReference type="InterPro" id="IPR007420">
    <property type="entry name" value="DUF465"/>
</dbReference>
<proteinExistence type="predicted"/>
<organism evidence="1 2">
    <name type="scientific">Parvularcula mediterranea</name>
    <dbReference type="NCBI Taxonomy" id="2732508"/>
    <lineage>
        <taxon>Bacteria</taxon>
        <taxon>Pseudomonadati</taxon>
        <taxon>Pseudomonadota</taxon>
        <taxon>Alphaproteobacteria</taxon>
        <taxon>Parvularculales</taxon>
        <taxon>Parvularculaceae</taxon>
        <taxon>Parvularcula</taxon>
    </lineage>
</organism>
<keyword evidence="2" id="KW-1185">Reference proteome</keyword>
<comment type="caution">
    <text evidence="1">The sequence shown here is derived from an EMBL/GenBank/DDBJ whole genome shotgun (WGS) entry which is preliminary data.</text>
</comment>
<accession>A0A7Y3RNU0</accession>
<evidence type="ECO:0000313" key="2">
    <source>
        <dbReference type="Proteomes" id="UP000536835"/>
    </source>
</evidence>
<dbReference type="Gene3D" id="6.10.280.50">
    <property type="match status" value="1"/>
</dbReference>
<sequence>MSIQARLDTLTEKHQALEAALSEERSHAAFDEQKISDLKRQKLAIKDQMAMLSTQTLGPDQRPS</sequence>
<protein>
    <submittedName>
        <fullName evidence="1">DUF465 domain-containing protein</fullName>
    </submittedName>
</protein>
<dbReference type="Proteomes" id="UP000536835">
    <property type="component" value="Unassembled WGS sequence"/>
</dbReference>
<dbReference type="RefSeq" id="WP_173200938.1">
    <property type="nucleotide sequence ID" value="NZ_JABFCX010000003.1"/>
</dbReference>
<dbReference type="EMBL" id="JABFCX010000003">
    <property type="protein sequence ID" value="NNU17478.1"/>
    <property type="molecule type" value="Genomic_DNA"/>
</dbReference>
<dbReference type="Pfam" id="PF04325">
    <property type="entry name" value="DUF465"/>
    <property type="match status" value="1"/>
</dbReference>
<gene>
    <name evidence="1" type="ORF">HK107_14185</name>
</gene>
<reference evidence="1 2" key="1">
    <citation type="submission" date="2020-05" db="EMBL/GenBank/DDBJ databases">
        <title>Parvularcula mediterraneae sp. nov., isolated from polypropylene straw from shallow seawater of the seashore of Laganas in Zakynthos island, Greece.</title>
        <authorList>
            <person name="Szabo I."/>
            <person name="Al-Omari J."/>
            <person name="Rado J."/>
            <person name="Szerdahelyi G.S."/>
        </authorList>
    </citation>
    <scope>NUCLEOTIDE SEQUENCE [LARGE SCALE GENOMIC DNA]</scope>
    <source>
        <strain evidence="1 2">ZS-1/3</strain>
    </source>
</reference>
<name>A0A7Y3RNU0_9PROT</name>
<evidence type="ECO:0000313" key="1">
    <source>
        <dbReference type="EMBL" id="NNU17478.1"/>
    </source>
</evidence>
<dbReference type="InterPro" id="IPR038444">
    <property type="entry name" value="DUF465_sf"/>
</dbReference>